<comment type="caution">
    <text evidence="8">The sequence shown here is derived from an EMBL/GenBank/DDBJ whole genome shotgun (WGS) entry which is preliminary data.</text>
</comment>
<comment type="similarity">
    <text evidence="2 6">Belongs to the anoctamin family.</text>
</comment>
<proteinExistence type="inferred from homology"/>
<dbReference type="GO" id="GO:0005254">
    <property type="term" value="F:chloride channel activity"/>
    <property type="evidence" value="ECO:0007669"/>
    <property type="project" value="TreeGrafter"/>
</dbReference>
<evidence type="ECO:0000313" key="9">
    <source>
        <dbReference type="Proteomes" id="UP001196413"/>
    </source>
</evidence>
<reference evidence="8" key="1">
    <citation type="submission" date="2021-06" db="EMBL/GenBank/DDBJ databases">
        <title>Parelaphostrongylus tenuis whole genome reference sequence.</title>
        <authorList>
            <person name="Garwood T.J."/>
            <person name="Larsen P.A."/>
            <person name="Fountain-Jones N.M."/>
            <person name="Garbe J.R."/>
            <person name="Macchietto M.G."/>
            <person name="Kania S.A."/>
            <person name="Gerhold R.W."/>
            <person name="Richards J.E."/>
            <person name="Wolf T.M."/>
        </authorList>
    </citation>
    <scope>NUCLEOTIDE SEQUENCE</scope>
    <source>
        <strain evidence="8">MNPRO001-30</strain>
        <tissue evidence="8">Meninges</tissue>
    </source>
</reference>
<evidence type="ECO:0000256" key="1">
    <source>
        <dbReference type="ARBA" id="ARBA00004141"/>
    </source>
</evidence>
<feature type="domain" description="Anoctamin transmembrane" evidence="7">
    <location>
        <begin position="117"/>
        <end position="220"/>
    </location>
</feature>
<organism evidence="8 9">
    <name type="scientific">Parelaphostrongylus tenuis</name>
    <name type="common">Meningeal worm</name>
    <dbReference type="NCBI Taxonomy" id="148309"/>
    <lineage>
        <taxon>Eukaryota</taxon>
        <taxon>Metazoa</taxon>
        <taxon>Ecdysozoa</taxon>
        <taxon>Nematoda</taxon>
        <taxon>Chromadorea</taxon>
        <taxon>Rhabditida</taxon>
        <taxon>Rhabditina</taxon>
        <taxon>Rhabditomorpha</taxon>
        <taxon>Strongyloidea</taxon>
        <taxon>Metastrongylidae</taxon>
        <taxon>Parelaphostrongylus</taxon>
    </lineage>
</organism>
<dbReference type="Pfam" id="PF04547">
    <property type="entry name" value="Anoctamin"/>
    <property type="match status" value="1"/>
</dbReference>
<evidence type="ECO:0000256" key="3">
    <source>
        <dbReference type="ARBA" id="ARBA00022692"/>
    </source>
</evidence>
<keyword evidence="3 6" id="KW-0812">Transmembrane</keyword>
<accession>A0AAD5R003</accession>
<evidence type="ECO:0000256" key="5">
    <source>
        <dbReference type="ARBA" id="ARBA00023136"/>
    </source>
</evidence>
<evidence type="ECO:0000256" key="6">
    <source>
        <dbReference type="RuleBase" id="RU280814"/>
    </source>
</evidence>
<feature type="transmembrane region" description="Helical" evidence="6">
    <location>
        <begin position="135"/>
        <end position="155"/>
    </location>
</feature>
<keyword evidence="5 6" id="KW-0472">Membrane</keyword>
<dbReference type="AlphaFoldDB" id="A0AAD5R003"/>
<comment type="caution">
    <text evidence="6">Lacks conserved residue(s) required for the propagation of feature annotation.</text>
</comment>
<keyword evidence="4 6" id="KW-1133">Transmembrane helix</keyword>
<dbReference type="PANTHER" id="PTHR12308">
    <property type="entry name" value="ANOCTAMIN"/>
    <property type="match status" value="1"/>
</dbReference>
<protein>
    <recommendedName>
        <fullName evidence="6">Anoctamin</fullName>
    </recommendedName>
</protein>
<evidence type="ECO:0000256" key="4">
    <source>
        <dbReference type="ARBA" id="ARBA00022989"/>
    </source>
</evidence>
<evidence type="ECO:0000256" key="2">
    <source>
        <dbReference type="ARBA" id="ARBA00009671"/>
    </source>
</evidence>
<sequence length="246" mass="28710">MEDAWVDDKILTQLDISRELKEQQHHNDSVIGDDSQQSVIADEPLRRKGLQYLRMENTYGDSFILHEPSQDEPYFRKMKDNSMITYMGLMTEIETDPRKKLSSLWSRFFRFQPLGLVREYFGEQIAFYFAWQGTFLTMLWPATILGLAVFIFGLIKSPHLLCTTEIFTQYDSEGDSGTFFCQVWRRNNTILAYTWDCEDFNKVEPDRPEYQGSVMKITIKALSVLRTPASSHHTPAHHTQPKAHSH</sequence>
<dbReference type="Proteomes" id="UP001196413">
    <property type="component" value="Unassembled WGS sequence"/>
</dbReference>
<dbReference type="InterPro" id="IPR049452">
    <property type="entry name" value="Anoctamin_TM"/>
</dbReference>
<name>A0AAD5R003_PARTN</name>
<gene>
    <name evidence="8" type="ORF">KIN20_027773</name>
</gene>
<dbReference type="PANTHER" id="PTHR12308:SF73">
    <property type="entry name" value="ANOCTAMIN"/>
    <property type="match status" value="1"/>
</dbReference>
<dbReference type="GO" id="GO:0005886">
    <property type="term" value="C:plasma membrane"/>
    <property type="evidence" value="ECO:0007669"/>
    <property type="project" value="TreeGrafter"/>
</dbReference>
<comment type="subcellular location">
    <subcellularLocation>
        <location evidence="1 6">Membrane</location>
        <topology evidence="1 6">Multi-pass membrane protein</topology>
    </subcellularLocation>
</comment>
<dbReference type="EMBL" id="JAHQIW010005726">
    <property type="protein sequence ID" value="KAJ1366957.1"/>
    <property type="molecule type" value="Genomic_DNA"/>
</dbReference>
<evidence type="ECO:0000259" key="7">
    <source>
        <dbReference type="Pfam" id="PF04547"/>
    </source>
</evidence>
<dbReference type="InterPro" id="IPR007632">
    <property type="entry name" value="Anoctamin"/>
</dbReference>
<keyword evidence="9" id="KW-1185">Reference proteome</keyword>
<evidence type="ECO:0000313" key="8">
    <source>
        <dbReference type="EMBL" id="KAJ1366957.1"/>
    </source>
</evidence>